<dbReference type="PRINTS" id="PR00260">
    <property type="entry name" value="CHEMTRNSDUCR"/>
</dbReference>
<evidence type="ECO:0000256" key="3">
    <source>
        <dbReference type="ARBA" id="ARBA00023224"/>
    </source>
</evidence>
<dbReference type="PANTHER" id="PTHR32089:SF112">
    <property type="entry name" value="LYSOZYME-LIKE PROTEIN-RELATED"/>
    <property type="match status" value="1"/>
</dbReference>
<evidence type="ECO:0000259" key="7">
    <source>
        <dbReference type="PROSITE" id="PS50111"/>
    </source>
</evidence>
<evidence type="ECO:0000256" key="5">
    <source>
        <dbReference type="PROSITE-ProRule" id="PRU00284"/>
    </source>
</evidence>
<dbReference type="AlphaFoldDB" id="A0A0P6W979"/>
<evidence type="ECO:0000256" key="6">
    <source>
        <dbReference type="SAM" id="Phobius"/>
    </source>
</evidence>
<dbReference type="InterPro" id="IPR000727">
    <property type="entry name" value="T_SNARE_dom"/>
</dbReference>
<keyword evidence="11" id="KW-1185">Reference proteome</keyword>
<evidence type="ECO:0000259" key="8">
    <source>
        <dbReference type="PROSITE" id="PS50192"/>
    </source>
</evidence>
<dbReference type="PROSITE" id="PS50885">
    <property type="entry name" value="HAMP"/>
    <property type="match status" value="1"/>
</dbReference>
<evidence type="ECO:0000313" key="10">
    <source>
        <dbReference type="EMBL" id="KPL55135.1"/>
    </source>
</evidence>
<feature type="domain" description="T-SNARE coiled-coil homology" evidence="8">
    <location>
        <begin position="447"/>
        <end position="509"/>
    </location>
</feature>
<dbReference type="GO" id="GO:0005886">
    <property type="term" value="C:plasma membrane"/>
    <property type="evidence" value="ECO:0007669"/>
    <property type="project" value="UniProtKB-SubCell"/>
</dbReference>
<dbReference type="CDD" id="cd19410">
    <property type="entry name" value="HK9-like_sensor"/>
    <property type="match status" value="1"/>
</dbReference>
<dbReference type="Gene3D" id="1.10.8.500">
    <property type="entry name" value="HAMP domain in histidine kinase"/>
    <property type="match status" value="1"/>
</dbReference>
<dbReference type="SMART" id="SM00283">
    <property type="entry name" value="MA"/>
    <property type="match status" value="1"/>
</dbReference>
<dbReference type="InterPro" id="IPR004089">
    <property type="entry name" value="MCPsignal_dom"/>
</dbReference>
<reference evidence="10 11" key="2">
    <citation type="submission" date="2015-10" db="EMBL/GenBank/DDBJ databases">
        <title>Draft Genome Sequence of Prosthecomicrobium hirschii ATCC 27832.</title>
        <authorList>
            <person name="Daniel J."/>
            <person name="Givan S.A."/>
            <person name="Brun Y.V."/>
            <person name="Brown P.J."/>
        </authorList>
    </citation>
    <scope>NUCLEOTIDE SEQUENCE [LARGE SCALE GENOMIC DNA]</scope>
    <source>
        <strain evidence="10 11">16</strain>
    </source>
</reference>
<sequence length="551" mass="58207">MKIALTFAVLIVVSVAANIYIFMNERTVEKAVDWNQHTYAVLQQADAVGAAIVDQETGFRGFLITNNPGNLDPYKAGIASFKTAFDKIKALTSDNPAQQRRLDEVMAAAETWRRDVAEKGIQWMASEATREQARELERSGAGKRSMDGIRVLLKDIKAGEEALLAARSKTLDDSLGEIGLAIVVSGILMAVVAVLGIMMLASIIAKPITIITQRMHAIADGNLATEVPYQDRKDEVGMIAGTLQSFRDSLVAAEKARRDQAAREAADRTLTERRARLAENFVDRMQSLANSFTQSSGQVSDAAKNLSATAEETSRQAQSVAAAAEEASANVQTVAASTEELSASIREIAGQVTRSSEVANVAASEAGHTENDVKALAEAAAKIGEVVDLINNIAGQTNLLALNATIEAARAGEAGRGFAVVASEVKQLASQTAKATEEIGSKINEIQQATNRTVGSINRIVGTISQIQSISSMIATAIEEQGAATGEISSNTQQAARGTEDVTNNITGVGRAAEMTGAASTQLMGLSGSLSVQAKDLQKEVSQFVDQLKAA</sequence>
<evidence type="ECO:0000259" key="9">
    <source>
        <dbReference type="PROSITE" id="PS50885"/>
    </source>
</evidence>
<dbReference type="CDD" id="cd06225">
    <property type="entry name" value="HAMP"/>
    <property type="match status" value="1"/>
</dbReference>
<keyword evidence="6" id="KW-0812">Transmembrane</keyword>
<organism evidence="10 11">
    <name type="scientific">Prosthecodimorpha hirschii</name>
    <dbReference type="NCBI Taxonomy" id="665126"/>
    <lineage>
        <taxon>Bacteria</taxon>
        <taxon>Pseudomonadati</taxon>
        <taxon>Pseudomonadota</taxon>
        <taxon>Alphaproteobacteria</taxon>
        <taxon>Hyphomicrobiales</taxon>
        <taxon>Ancalomicrobiaceae</taxon>
        <taxon>Prosthecodimorpha</taxon>
    </lineage>
</organism>
<reference evidence="10 11" key="1">
    <citation type="submission" date="2015-09" db="EMBL/GenBank/DDBJ databases">
        <authorList>
            <person name="Jackson K.R."/>
            <person name="Lunt B.L."/>
            <person name="Fisher J.N.B."/>
            <person name="Gardner A.V."/>
            <person name="Bailey M.E."/>
            <person name="Deus L.M."/>
            <person name="Earl A.S."/>
            <person name="Gibby P.D."/>
            <person name="Hartmann K.A."/>
            <person name="Liu J.E."/>
            <person name="Manci A.M."/>
            <person name="Nielsen D.A."/>
            <person name="Solomon M.B."/>
            <person name="Breakwell D.P."/>
            <person name="Burnett S.H."/>
            <person name="Grose J.H."/>
        </authorList>
    </citation>
    <scope>NUCLEOTIDE SEQUENCE [LARGE SCALE GENOMIC DNA]</scope>
    <source>
        <strain evidence="10 11">16</strain>
    </source>
</reference>
<keyword evidence="2" id="KW-1003">Cell membrane</keyword>
<gene>
    <name evidence="10" type="ORF">ABB55_25285</name>
</gene>
<keyword evidence="3 5" id="KW-0807">Transducer</keyword>
<keyword evidence="6" id="KW-1133">Transmembrane helix</keyword>
<dbReference type="PANTHER" id="PTHR32089">
    <property type="entry name" value="METHYL-ACCEPTING CHEMOTAXIS PROTEIN MCPB"/>
    <property type="match status" value="1"/>
</dbReference>
<dbReference type="PROSITE" id="PS50192">
    <property type="entry name" value="T_SNARE"/>
    <property type="match status" value="1"/>
</dbReference>
<dbReference type="Proteomes" id="UP000048984">
    <property type="component" value="Unassembled WGS sequence"/>
</dbReference>
<dbReference type="InterPro" id="IPR004090">
    <property type="entry name" value="Chemotax_Me-accpt_rcpt"/>
</dbReference>
<dbReference type="GO" id="GO:0004888">
    <property type="term" value="F:transmembrane signaling receptor activity"/>
    <property type="evidence" value="ECO:0007669"/>
    <property type="project" value="InterPro"/>
</dbReference>
<protein>
    <recommendedName>
        <fullName evidence="12">Chemotaxis protein</fullName>
    </recommendedName>
</protein>
<dbReference type="SMART" id="SM00304">
    <property type="entry name" value="HAMP"/>
    <property type="match status" value="1"/>
</dbReference>
<feature type="domain" description="Methyl-accepting transducer" evidence="7">
    <location>
        <begin position="295"/>
        <end position="517"/>
    </location>
</feature>
<dbReference type="InterPro" id="IPR007891">
    <property type="entry name" value="CHASE3"/>
</dbReference>
<keyword evidence="2" id="KW-0997">Cell inner membrane</keyword>
<dbReference type="Pfam" id="PF00015">
    <property type="entry name" value="MCPsignal"/>
    <property type="match status" value="1"/>
</dbReference>
<feature type="transmembrane region" description="Helical" evidence="6">
    <location>
        <begin position="178"/>
        <end position="205"/>
    </location>
</feature>
<evidence type="ECO:0000256" key="2">
    <source>
        <dbReference type="ARBA" id="ARBA00022519"/>
    </source>
</evidence>
<comment type="subcellular location">
    <subcellularLocation>
        <location evidence="1">Cell inner membrane</location>
        <topology evidence="1">Multi-pass membrane protein</topology>
    </subcellularLocation>
</comment>
<evidence type="ECO:0000256" key="4">
    <source>
        <dbReference type="ARBA" id="ARBA00029447"/>
    </source>
</evidence>
<dbReference type="Pfam" id="PF00672">
    <property type="entry name" value="HAMP"/>
    <property type="match status" value="1"/>
</dbReference>
<keyword evidence="6" id="KW-0472">Membrane</keyword>
<dbReference type="GO" id="GO:0006935">
    <property type="term" value="P:chemotaxis"/>
    <property type="evidence" value="ECO:0007669"/>
    <property type="project" value="InterPro"/>
</dbReference>
<dbReference type="Pfam" id="PF05227">
    <property type="entry name" value="CHASE3"/>
    <property type="match status" value="1"/>
</dbReference>
<dbReference type="InterPro" id="IPR003660">
    <property type="entry name" value="HAMP_dom"/>
</dbReference>
<proteinExistence type="inferred from homology"/>
<comment type="similarity">
    <text evidence="4">Belongs to the methyl-accepting chemotaxis (MCP) protein family.</text>
</comment>
<dbReference type="STRING" id="665126.ABB55_25285"/>
<evidence type="ECO:0008006" key="12">
    <source>
        <dbReference type="Google" id="ProtNLM"/>
    </source>
</evidence>
<evidence type="ECO:0000256" key="1">
    <source>
        <dbReference type="ARBA" id="ARBA00004429"/>
    </source>
</evidence>
<dbReference type="Gene3D" id="1.10.287.950">
    <property type="entry name" value="Methyl-accepting chemotaxis protein"/>
    <property type="match status" value="1"/>
</dbReference>
<evidence type="ECO:0000313" key="11">
    <source>
        <dbReference type="Proteomes" id="UP000048984"/>
    </source>
</evidence>
<feature type="domain" description="HAMP" evidence="9">
    <location>
        <begin position="202"/>
        <end position="255"/>
    </location>
</feature>
<dbReference type="GO" id="GO:0007165">
    <property type="term" value="P:signal transduction"/>
    <property type="evidence" value="ECO:0007669"/>
    <property type="project" value="UniProtKB-KW"/>
</dbReference>
<name>A0A0P6W979_9HYPH</name>
<comment type="caution">
    <text evidence="10">The sequence shown here is derived from an EMBL/GenBank/DDBJ whole genome shotgun (WGS) entry which is preliminary data.</text>
</comment>
<accession>A0A0P6W979</accession>
<dbReference type="EMBL" id="LJYW01000001">
    <property type="protein sequence ID" value="KPL55135.1"/>
    <property type="molecule type" value="Genomic_DNA"/>
</dbReference>
<dbReference type="PROSITE" id="PS50111">
    <property type="entry name" value="CHEMOTAXIS_TRANSDUC_2"/>
    <property type="match status" value="1"/>
</dbReference>
<dbReference type="SUPFAM" id="SSF58104">
    <property type="entry name" value="Methyl-accepting chemotaxis protein (MCP) signaling domain"/>
    <property type="match status" value="1"/>
</dbReference>